<dbReference type="EMBL" id="BARS01024330">
    <property type="protein sequence ID" value="GAG06596.1"/>
    <property type="molecule type" value="Genomic_DNA"/>
</dbReference>
<reference evidence="1" key="1">
    <citation type="journal article" date="2014" name="Front. Microbiol.">
        <title>High frequency of phylogenetically diverse reductive dehalogenase-homologous genes in deep subseafloor sedimentary metagenomes.</title>
        <authorList>
            <person name="Kawai M."/>
            <person name="Futagami T."/>
            <person name="Toyoda A."/>
            <person name="Takaki Y."/>
            <person name="Nishi S."/>
            <person name="Hori S."/>
            <person name="Arai W."/>
            <person name="Tsubouchi T."/>
            <person name="Morono Y."/>
            <person name="Uchiyama I."/>
            <person name="Ito T."/>
            <person name="Fujiyama A."/>
            <person name="Inagaki F."/>
            <person name="Takami H."/>
        </authorList>
    </citation>
    <scope>NUCLEOTIDE SEQUENCE</scope>
    <source>
        <strain evidence="1">Expedition CK06-06</strain>
    </source>
</reference>
<sequence length="56" mass="6697">VNPIPDFEKLVEGRFFERAVSNMIWVLWAYVLRKDERSPEEGSSVGRRYEKLRKVL</sequence>
<evidence type="ECO:0000313" key="1">
    <source>
        <dbReference type="EMBL" id="GAG06596.1"/>
    </source>
</evidence>
<gene>
    <name evidence="1" type="ORF">S01H1_38631</name>
</gene>
<name>X0W1J4_9ZZZZ</name>
<protein>
    <submittedName>
        <fullName evidence="1">Uncharacterized protein</fullName>
    </submittedName>
</protein>
<comment type="caution">
    <text evidence="1">The sequence shown here is derived from an EMBL/GenBank/DDBJ whole genome shotgun (WGS) entry which is preliminary data.</text>
</comment>
<feature type="non-terminal residue" evidence="1">
    <location>
        <position position="1"/>
    </location>
</feature>
<accession>X0W1J4</accession>
<organism evidence="1">
    <name type="scientific">marine sediment metagenome</name>
    <dbReference type="NCBI Taxonomy" id="412755"/>
    <lineage>
        <taxon>unclassified sequences</taxon>
        <taxon>metagenomes</taxon>
        <taxon>ecological metagenomes</taxon>
    </lineage>
</organism>
<dbReference type="AlphaFoldDB" id="X0W1J4"/>
<proteinExistence type="predicted"/>